<reference evidence="1 2" key="1">
    <citation type="submission" date="2018-06" db="EMBL/GenBank/DDBJ databases">
        <title>Comparative genomics of Bradyrhizobium nodulating Arachidis hypogaea.</title>
        <authorList>
            <person name="Li Y."/>
        </authorList>
    </citation>
    <scope>NUCLEOTIDE SEQUENCE [LARGE SCALE GENOMIC DNA]</scope>
    <source>
        <strain evidence="1 2">CCBAU 051107</strain>
    </source>
</reference>
<dbReference type="RefSeq" id="WP_092220033.1">
    <property type="nucleotide sequence ID" value="NZ_CP030050.1"/>
</dbReference>
<dbReference type="AlphaFoldDB" id="A0AAE7THF8"/>
<dbReference type="KEGG" id="barh:WN72_22925"/>
<sequence>MADNVVRLTPISHTQRLLRVAMDAQFLVENLTAQEAASFRMAIEDARDNLSRLSDRAEGKY</sequence>
<dbReference type="EMBL" id="CP030050">
    <property type="protein sequence ID" value="QOZ68858.1"/>
    <property type="molecule type" value="Genomic_DNA"/>
</dbReference>
<organism evidence="1 2">
    <name type="scientific">Bradyrhizobium arachidis</name>
    <dbReference type="NCBI Taxonomy" id="858423"/>
    <lineage>
        <taxon>Bacteria</taxon>
        <taxon>Pseudomonadati</taxon>
        <taxon>Pseudomonadota</taxon>
        <taxon>Alphaproteobacteria</taxon>
        <taxon>Hyphomicrobiales</taxon>
        <taxon>Nitrobacteraceae</taxon>
        <taxon>Bradyrhizobium</taxon>
    </lineage>
</organism>
<accession>A0AAE7THF8</accession>
<evidence type="ECO:0000313" key="2">
    <source>
        <dbReference type="Proteomes" id="UP000594015"/>
    </source>
</evidence>
<dbReference type="Proteomes" id="UP000594015">
    <property type="component" value="Chromosome"/>
</dbReference>
<proteinExistence type="predicted"/>
<evidence type="ECO:0000313" key="1">
    <source>
        <dbReference type="EMBL" id="QOZ68858.1"/>
    </source>
</evidence>
<protein>
    <submittedName>
        <fullName evidence="1">Uncharacterized protein</fullName>
    </submittedName>
</protein>
<gene>
    <name evidence="1" type="ORF">WN72_22925</name>
</gene>
<name>A0AAE7THF8_9BRAD</name>